<sequence>MGDDEYAKDIGTPIEGVKFSADDPTVSIPFPEKHVFILPQNLDSIRLWSLPHPRHGELCCYLTGRVVSNNQVESSRYVLCEVQERRHSFADMWFLGEHVEPASGLRIATPIDATFFALALARKGGQADKFVTAEDIMSTRDTRIAALPKPIMEDVEKGLKNVCDVKSFGPDETYYRYSEAMFQSWIRRKHNQLLAGKALAALLGIDTAAGSTGDEQLQQKQQQVGVDTRQVLKAKGLALLNEYLHSSLHTVAAVACGVEEAPAPSASGASRDGSAAASSSQVSSSTNEPLVRKPSAELKSASVKRLEKAGPPKGTPTLMAMFAKKKQQQEKL</sequence>
<dbReference type="Pfam" id="PF09468">
    <property type="entry name" value="RNase_H2-Ydr279"/>
    <property type="match status" value="1"/>
</dbReference>
<keyword evidence="4" id="KW-1185">Reference proteome</keyword>
<dbReference type="InterPro" id="IPR019024">
    <property type="entry name" value="RNase_H2_suB_wHTH"/>
</dbReference>
<dbReference type="InterPro" id="IPR040456">
    <property type="entry name" value="RNase_H2_suB"/>
</dbReference>
<accession>A0A0S4IKK5</accession>
<proteinExistence type="predicted"/>
<evidence type="ECO:0000259" key="2">
    <source>
        <dbReference type="Pfam" id="PF09468"/>
    </source>
</evidence>
<dbReference type="EMBL" id="CYKH01000239">
    <property type="protein sequence ID" value="CUF09693.1"/>
    <property type="molecule type" value="Genomic_DNA"/>
</dbReference>
<feature type="domain" description="Ribonuclease H2 subunit B wHTH" evidence="2">
    <location>
        <begin position="126"/>
        <end position="194"/>
    </location>
</feature>
<dbReference type="GO" id="GO:0006401">
    <property type="term" value="P:RNA catabolic process"/>
    <property type="evidence" value="ECO:0007669"/>
    <property type="project" value="TreeGrafter"/>
</dbReference>
<evidence type="ECO:0000313" key="3">
    <source>
        <dbReference type="EMBL" id="CUF09693.1"/>
    </source>
</evidence>
<dbReference type="GO" id="GO:0005654">
    <property type="term" value="C:nucleoplasm"/>
    <property type="evidence" value="ECO:0007669"/>
    <property type="project" value="TreeGrafter"/>
</dbReference>
<dbReference type="OrthoDB" id="267189at2759"/>
<reference evidence="4" key="1">
    <citation type="submission" date="2015-09" db="EMBL/GenBank/DDBJ databases">
        <authorList>
            <consortium name="Pathogen Informatics"/>
        </authorList>
    </citation>
    <scope>NUCLEOTIDE SEQUENCE [LARGE SCALE GENOMIC DNA]</scope>
    <source>
        <strain evidence="4">Lake Konstanz</strain>
    </source>
</reference>
<feature type="region of interest" description="Disordered" evidence="1">
    <location>
        <begin position="262"/>
        <end position="332"/>
    </location>
</feature>
<feature type="compositionally biased region" description="Low complexity" evidence="1">
    <location>
        <begin position="262"/>
        <end position="285"/>
    </location>
</feature>
<gene>
    <name evidence="3" type="ORF">BSAL_59235</name>
</gene>
<evidence type="ECO:0000256" key="1">
    <source>
        <dbReference type="SAM" id="MobiDB-lite"/>
    </source>
</evidence>
<evidence type="ECO:0000313" key="4">
    <source>
        <dbReference type="Proteomes" id="UP000051952"/>
    </source>
</evidence>
<name>A0A0S4IKK5_BODSA</name>
<dbReference type="Proteomes" id="UP000051952">
    <property type="component" value="Unassembled WGS sequence"/>
</dbReference>
<organism evidence="3 4">
    <name type="scientific">Bodo saltans</name>
    <name type="common">Flagellated protozoan</name>
    <dbReference type="NCBI Taxonomy" id="75058"/>
    <lineage>
        <taxon>Eukaryota</taxon>
        <taxon>Discoba</taxon>
        <taxon>Euglenozoa</taxon>
        <taxon>Kinetoplastea</taxon>
        <taxon>Metakinetoplastina</taxon>
        <taxon>Eubodonida</taxon>
        <taxon>Bodonidae</taxon>
        <taxon>Bodo</taxon>
    </lineage>
</organism>
<dbReference type="Gene3D" id="1.10.20.120">
    <property type="match status" value="1"/>
</dbReference>
<dbReference type="VEuPathDB" id="TriTrypDB:BSAL_59235"/>
<dbReference type="AlphaFoldDB" id="A0A0S4IKK5"/>
<dbReference type="Gene3D" id="2.20.25.530">
    <property type="match status" value="1"/>
</dbReference>
<dbReference type="PANTHER" id="PTHR13383">
    <property type="entry name" value="RIBONUCLEASE H2 SUBUNIT B"/>
    <property type="match status" value="1"/>
</dbReference>
<protein>
    <submittedName>
        <fullName evidence="3">RNase2 complex protein, Ydr279, putative</fullName>
    </submittedName>
</protein>
<dbReference type="PANTHER" id="PTHR13383:SF11">
    <property type="entry name" value="RIBONUCLEASE H2 SUBUNIT B"/>
    <property type="match status" value="1"/>
</dbReference>
<dbReference type="GO" id="GO:0032299">
    <property type="term" value="C:ribonuclease H2 complex"/>
    <property type="evidence" value="ECO:0007669"/>
    <property type="project" value="InterPro"/>
</dbReference>